<sequence length="285" mass="32862">MNVYNKEIFIDKKSSPKNWNDTLREFLNKNGYFDSEYSPGLYVSQDDNTVIAAYVDDTMISAPDEDTLDRIIDMFKQEFDLEEDGITDSKGIVDVDVLGIDLIYDTNNWTCSLSLESYITENITKKYPEIAKGTPTEVPHFSVYKLHPKTDKGDWKDEEDKKIKIKYLQKMIGQLGYLRCRGRTDIEFAIGKISRYTNFPHSRVIKAVEKIINFVINNANQKTILRQCQQENPTITVITDASLSSEYDRKSRIGTHIWYGNNILYSYSKKTSITCDSASESELRN</sequence>
<reference evidence="2 3" key="1">
    <citation type="journal article" date="2023" name="Elife">
        <title>Identification of key yeast species and microbe-microbe interactions impacting larval growth of Drosophila in the wild.</title>
        <authorList>
            <person name="Mure A."/>
            <person name="Sugiura Y."/>
            <person name="Maeda R."/>
            <person name="Honda K."/>
            <person name="Sakurai N."/>
            <person name="Takahashi Y."/>
            <person name="Watada M."/>
            <person name="Katoh T."/>
            <person name="Gotoh A."/>
            <person name="Gotoh Y."/>
            <person name="Taniguchi I."/>
            <person name="Nakamura K."/>
            <person name="Hayashi T."/>
            <person name="Katayama T."/>
            <person name="Uemura T."/>
            <person name="Hattori Y."/>
        </authorList>
    </citation>
    <scope>NUCLEOTIDE SEQUENCE [LARGE SCALE GENOMIC DNA]</scope>
    <source>
        <strain evidence="2 3">KH-74</strain>
    </source>
</reference>
<evidence type="ECO:0000313" key="2">
    <source>
        <dbReference type="EMBL" id="GMM54761.1"/>
    </source>
</evidence>
<gene>
    <name evidence="2" type="ORF">DAKH74_013770</name>
</gene>
<dbReference type="Pfam" id="PF07727">
    <property type="entry name" value="RVT_2"/>
    <property type="match status" value="1"/>
</dbReference>
<evidence type="ECO:0000313" key="3">
    <source>
        <dbReference type="Proteomes" id="UP001377567"/>
    </source>
</evidence>
<proteinExistence type="predicted"/>
<protein>
    <recommendedName>
        <fullName evidence="1">Reverse transcriptase Ty1/copia-type domain-containing protein</fullName>
    </recommendedName>
</protein>
<dbReference type="AlphaFoldDB" id="A0AAV5RVT4"/>
<keyword evidence="3" id="KW-1185">Reference proteome</keyword>
<organism evidence="2 3">
    <name type="scientific">Maudiozyma humilis</name>
    <name type="common">Sour dough yeast</name>
    <name type="synonym">Kazachstania humilis</name>
    <dbReference type="NCBI Taxonomy" id="51915"/>
    <lineage>
        <taxon>Eukaryota</taxon>
        <taxon>Fungi</taxon>
        <taxon>Dikarya</taxon>
        <taxon>Ascomycota</taxon>
        <taxon>Saccharomycotina</taxon>
        <taxon>Saccharomycetes</taxon>
        <taxon>Saccharomycetales</taxon>
        <taxon>Saccharomycetaceae</taxon>
        <taxon>Maudiozyma</taxon>
    </lineage>
</organism>
<dbReference type="EMBL" id="BTGD01000003">
    <property type="protein sequence ID" value="GMM54761.1"/>
    <property type="molecule type" value="Genomic_DNA"/>
</dbReference>
<comment type="caution">
    <text evidence="2">The sequence shown here is derived from an EMBL/GenBank/DDBJ whole genome shotgun (WGS) entry which is preliminary data.</text>
</comment>
<dbReference type="Proteomes" id="UP001377567">
    <property type="component" value="Unassembled WGS sequence"/>
</dbReference>
<feature type="domain" description="Reverse transcriptase Ty1/copia-type" evidence="1">
    <location>
        <begin position="13"/>
        <end position="125"/>
    </location>
</feature>
<evidence type="ECO:0000259" key="1">
    <source>
        <dbReference type="Pfam" id="PF07727"/>
    </source>
</evidence>
<name>A0AAV5RVT4_MAUHU</name>
<dbReference type="InterPro" id="IPR013103">
    <property type="entry name" value="RVT_2"/>
</dbReference>
<accession>A0AAV5RVT4</accession>